<evidence type="ECO:0000313" key="9">
    <source>
        <dbReference type="EMBL" id="CAA9408743.1"/>
    </source>
</evidence>
<feature type="transmembrane region" description="Helical" evidence="7">
    <location>
        <begin position="177"/>
        <end position="200"/>
    </location>
</feature>
<feature type="transmembrane region" description="Helical" evidence="7">
    <location>
        <begin position="133"/>
        <end position="156"/>
    </location>
</feature>
<keyword evidence="4 7" id="KW-0812">Transmembrane</keyword>
<evidence type="ECO:0000256" key="2">
    <source>
        <dbReference type="ARBA" id="ARBA00022448"/>
    </source>
</evidence>
<proteinExistence type="inferred from homology"/>
<dbReference type="Gene3D" id="1.10.3720.10">
    <property type="entry name" value="MetI-like"/>
    <property type="match status" value="1"/>
</dbReference>
<dbReference type="GO" id="GO:0005886">
    <property type="term" value="C:plasma membrane"/>
    <property type="evidence" value="ECO:0007669"/>
    <property type="project" value="UniProtKB-SubCell"/>
</dbReference>
<protein>
    <submittedName>
        <fullName evidence="9">ABC transporter, permease protein 2 (Cluster 1, maltose/g3p/polyamine/iron)</fullName>
    </submittedName>
</protein>
<feature type="transmembrane region" description="Helical" evidence="7">
    <location>
        <begin position="97"/>
        <end position="121"/>
    </location>
</feature>
<keyword evidence="3" id="KW-1003">Cell membrane</keyword>
<dbReference type="AlphaFoldDB" id="A0A6J4PAJ7"/>
<reference evidence="9" key="1">
    <citation type="submission" date="2020-02" db="EMBL/GenBank/DDBJ databases">
        <authorList>
            <person name="Meier V. D."/>
        </authorList>
    </citation>
    <scope>NUCLEOTIDE SEQUENCE</scope>
    <source>
        <strain evidence="9">AVDCRST_MAG66</strain>
    </source>
</reference>
<keyword evidence="6 7" id="KW-0472">Membrane</keyword>
<comment type="subcellular location">
    <subcellularLocation>
        <location evidence="1 7">Cell membrane</location>
        <topology evidence="1 7">Multi-pass membrane protein</topology>
    </subcellularLocation>
</comment>
<feature type="transmembrane region" description="Helical" evidence="7">
    <location>
        <begin position="69"/>
        <end position="90"/>
    </location>
</feature>
<keyword evidence="2 7" id="KW-0813">Transport</keyword>
<evidence type="ECO:0000256" key="5">
    <source>
        <dbReference type="ARBA" id="ARBA00022989"/>
    </source>
</evidence>
<dbReference type="CDD" id="cd06261">
    <property type="entry name" value="TM_PBP2"/>
    <property type="match status" value="1"/>
</dbReference>
<sequence>MTYRLGRSGALAVYTLIIVVPLLVVVLGTFKTTQELFESPLGLPAAPTGQNYATVLADGGITVALRNSVIVTTCVVLLTLVLAAAAAYAFARMRGWLAVAAYGFVVAGLAVPVQAAMVPQFVLFDLLGLTDSLFGLIVVQTVVGLPVAVFILTGFMRSLPRELFEAADLDGSGTWRTFTSIVLPLSTPSLAAAAIFLLVISWNDLLYPLLFITDPANRTLPLALLGFTGEYLTDYPLLFTGVIVASAPLALAYVFLQRWFVAGLTAGSVKG</sequence>
<organism evidence="9">
    <name type="scientific">uncultured Pseudonocardia sp</name>
    <dbReference type="NCBI Taxonomy" id="211455"/>
    <lineage>
        <taxon>Bacteria</taxon>
        <taxon>Bacillati</taxon>
        <taxon>Actinomycetota</taxon>
        <taxon>Actinomycetes</taxon>
        <taxon>Pseudonocardiales</taxon>
        <taxon>Pseudonocardiaceae</taxon>
        <taxon>Pseudonocardia</taxon>
        <taxon>environmental samples</taxon>
    </lineage>
</organism>
<evidence type="ECO:0000256" key="4">
    <source>
        <dbReference type="ARBA" id="ARBA00022692"/>
    </source>
</evidence>
<dbReference type="PROSITE" id="PS50928">
    <property type="entry name" value="ABC_TM1"/>
    <property type="match status" value="1"/>
</dbReference>
<feature type="transmembrane region" description="Helical" evidence="7">
    <location>
        <begin position="12"/>
        <end position="30"/>
    </location>
</feature>
<dbReference type="InterPro" id="IPR000515">
    <property type="entry name" value="MetI-like"/>
</dbReference>
<feature type="transmembrane region" description="Helical" evidence="7">
    <location>
        <begin position="235"/>
        <end position="256"/>
    </location>
</feature>
<dbReference type="Pfam" id="PF00528">
    <property type="entry name" value="BPD_transp_1"/>
    <property type="match status" value="1"/>
</dbReference>
<dbReference type="SUPFAM" id="SSF161098">
    <property type="entry name" value="MetI-like"/>
    <property type="match status" value="1"/>
</dbReference>
<evidence type="ECO:0000256" key="7">
    <source>
        <dbReference type="RuleBase" id="RU363032"/>
    </source>
</evidence>
<dbReference type="GO" id="GO:0055085">
    <property type="term" value="P:transmembrane transport"/>
    <property type="evidence" value="ECO:0007669"/>
    <property type="project" value="InterPro"/>
</dbReference>
<keyword evidence="5 7" id="KW-1133">Transmembrane helix</keyword>
<name>A0A6J4PAJ7_9PSEU</name>
<comment type="similarity">
    <text evidence="7">Belongs to the binding-protein-dependent transport system permease family.</text>
</comment>
<dbReference type="InterPro" id="IPR035906">
    <property type="entry name" value="MetI-like_sf"/>
</dbReference>
<evidence type="ECO:0000256" key="6">
    <source>
        <dbReference type="ARBA" id="ARBA00023136"/>
    </source>
</evidence>
<dbReference type="PANTHER" id="PTHR43744:SF12">
    <property type="entry name" value="ABC TRANSPORTER PERMEASE PROTEIN MG189-RELATED"/>
    <property type="match status" value="1"/>
</dbReference>
<gene>
    <name evidence="9" type="ORF">AVDCRST_MAG66-1912</name>
</gene>
<dbReference type="EMBL" id="CADCUS010000277">
    <property type="protein sequence ID" value="CAA9408743.1"/>
    <property type="molecule type" value="Genomic_DNA"/>
</dbReference>
<evidence type="ECO:0000259" key="8">
    <source>
        <dbReference type="PROSITE" id="PS50928"/>
    </source>
</evidence>
<evidence type="ECO:0000256" key="1">
    <source>
        <dbReference type="ARBA" id="ARBA00004651"/>
    </source>
</evidence>
<feature type="domain" description="ABC transmembrane type-1" evidence="8">
    <location>
        <begin position="65"/>
        <end position="256"/>
    </location>
</feature>
<accession>A0A6J4PAJ7</accession>
<evidence type="ECO:0000256" key="3">
    <source>
        <dbReference type="ARBA" id="ARBA00022475"/>
    </source>
</evidence>
<dbReference type="PANTHER" id="PTHR43744">
    <property type="entry name" value="ABC TRANSPORTER PERMEASE PROTEIN MG189-RELATED-RELATED"/>
    <property type="match status" value="1"/>
</dbReference>